<keyword evidence="4" id="KW-0460">Magnesium</keyword>
<comment type="function">
    <text evidence="6">Catalyzes the thermodynamically favored C-C bond cleavage of (2R,3S)-2-methylisocitrate to yield pyruvate and succinate.</text>
</comment>
<dbReference type="CDD" id="cd00377">
    <property type="entry name" value="ICL_PEPM"/>
    <property type="match status" value="1"/>
</dbReference>
<keyword evidence="5 6" id="KW-0456">Lyase</keyword>
<dbReference type="InterPro" id="IPR015813">
    <property type="entry name" value="Pyrv/PenolPyrv_kinase-like_dom"/>
</dbReference>
<comment type="pathway">
    <text evidence="6">Organic acid metabolism; propanoate degradation.</text>
</comment>
<keyword evidence="3" id="KW-0479">Metal-binding</keyword>
<accession>A0ABY4MY57</accession>
<proteinExistence type="inferred from homology"/>
<evidence type="ECO:0000256" key="6">
    <source>
        <dbReference type="RuleBase" id="RU361121"/>
    </source>
</evidence>
<dbReference type="GO" id="GO:0046421">
    <property type="term" value="F:methylisocitrate lyase activity"/>
    <property type="evidence" value="ECO:0007669"/>
    <property type="project" value="UniProtKB-EC"/>
</dbReference>
<organism evidence="7">
    <name type="scientific">Gulosibacter sediminis</name>
    <dbReference type="NCBI Taxonomy" id="1729695"/>
    <lineage>
        <taxon>Bacteria</taxon>
        <taxon>Bacillati</taxon>
        <taxon>Actinomycetota</taxon>
        <taxon>Actinomycetes</taxon>
        <taxon>Micrococcales</taxon>
        <taxon>Microbacteriaceae</taxon>
        <taxon>Gulosibacter</taxon>
    </lineage>
</organism>
<dbReference type="InterPro" id="IPR018523">
    <property type="entry name" value="Isocitrate_lyase_ph_CS"/>
</dbReference>
<sequence length="299" mass="32853">MLYASTSPAEKRAAFRERLASGELLRFPGAFNPLSARLIERKGFDGVYVSGAVLAADLGLPDIGLTTLSEVAGRGKQIARMTELPTIIDADTGFGEPMNVARSIQELEDAGLAGAHIEDQINPKRCGHLDGKQVVDEDTAIKRIRAAVDARRDTNFLIMARTDIRAAEGLDAAIDRAKALVDAGADAIFPEAMRTLDEFAAMRAAVDVPLLANMTEFGKSELFSVDELRDVGMNLVIWPVSMLRISMGATERALDELRQTGHLRGKLGEMQHRAELYELIDYEAYNHFDTSIFNFRVDR</sequence>
<dbReference type="PANTHER" id="PTHR42905:SF5">
    <property type="entry name" value="CARBOXYVINYL-CARBOXYPHOSPHONATE PHOSPHORYLMUTASE, CHLOROPLASTIC"/>
    <property type="match status" value="1"/>
</dbReference>
<evidence type="ECO:0000256" key="1">
    <source>
        <dbReference type="ARBA" id="ARBA00001946"/>
    </source>
</evidence>
<evidence type="ECO:0000313" key="7">
    <source>
        <dbReference type="EMBL" id="UQN15376.1"/>
    </source>
</evidence>
<comment type="cofactor">
    <cofactor evidence="1">
        <name>Mg(2+)</name>
        <dbReference type="ChEBI" id="CHEBI:18420"/>
    </cofactor>
</comment>
<dbReference type="Pfam" id="PF13714">
    <property type="entry name" value="PEP_mutase"/>
    <property type="match status" value="1"/>
</dbReference>
<dbReference type="InterPro" id="IPR012695">
    <property type="entry name" value="PrpB"/>
</dbReference>
<reference evidence="7" key="1">
    <citation type="submission" date="2022-05" db="EMBL/GenBank/DDBJ databases">
        <title>Complete genome sequence of toluene-degrading Gulosibacter sediminis strain ACHW.36C.</title>
        <authorList>
            <person name="Wai A.C."/>
            <person name="Lai G.K."/>
            <person name="Griffin S.D."/>
            <person name="Leung F.C."/>
        </authorList>
    </citation>
    <scope>NUCLEOTIDE SEQUENCE [LARGE SCALE GENOMIC DNA]</scope>
    <source>
        <strain evidence="7">ACHW.36C</strain>
    </source>
</reference>
<gene>
    <name evidence="7" type="primary">prpB</name>
    <name evidence="7" type="ORF">M3M28_02610</name>
</gene>
<evidence type="ECO:0000256" key="2">
    <source>
        <dbReference type="ARBA" id="ARBA00009282"/>
    </source>
</evidence>
<dbReference type="InterPro" id="IPR040442">
    <property type="entry name" value="Pyrv_kinase-like_dom_sf"/>
</dbReference>
<protein>
    <recommendedName>
        <fullName evidence="6">Methylisocitrate lyase</fullName>
        <ecNumber evidence="6">4.1.3.30</ecNumber>
    </recommendedName>
</protein>
<dbReference type="Gene3D" id="3.20.20.60">
    <property type="entry name" value="Phosphoenolpyruvate-binding domains"/>
    <property type="match status" value="1"/>
</dbReference>
<dbReference type="PANTHER" id="PTHR42905">
    <property type="entry name" value="PHOSPHOENOLPYRUVATE CARBOXYLASE"/>
    <property type="match status" value="1"/>
</dbReference>
<dbReference type="EMBL" id="CP097160">
    <property type="protein sequence ID" value="UQN15376.1"/>
    <property type="molecule type" value="Genomic_DNA"/>
</dbReference>
<evidence type="ECO:0000256" key="5">
    <source>
        <dbReference type="ARBA" id="ARBA00023239"/>
    </source>
</evidence>
<evidence type="ECO:0000256" key="4">
    <source>
        <dbReference type="ARBA" id="ARBA00022842"/>
    </source>
</evidence>
<dbReference type="SUPFAM" id="SSF51621">
    <property type="entry name" value="Phosphoenolpyruvate/pyruvate domain"/>
    <property type="match status" value="1"/>
</dbReference>
<comment type="similarity">
    <text evidence="2 6">Belongs to the isocitrate lyase/PEP mutase superfamily. Methylisocitrate lyase family.</text>
</comment>
<evidence type="ECO:0000256" key="3">
    <source>
        <dbReference type="ARBA" id="ARBA00022723"/>
    </source>
</evidence>
<dbReference type="PROSITE" id="PS00161">
    <property type="entry name" value="ISOCITRATE_LYASE"/>
    <property type="match status" value="1"/>
</dbReference>
<dbReference type="EC" id="4.1.3.30" evidence="6"/>
<dbReference type="NCBIfam" id="TIGR02317">
    <property type="entry name" value="prpB"/>
    <property type="match status" value="1"/>
</dbReference>
<name>A0ABY4MY57_9MICO</name>
<dbReference type="InterPro" id="IPR039556">
    <property type="entry name" value="ICL/PEPM"/>
</dbReference>
<comment type="catalytic activity">
    <reaction evidence="6">
        <text>(2S,3R)-3-hydroxybutane-1,2,3-tricarboxylate = pyruvate + succinate</text>
        <dbReference type="Rhea" id="RHEA:16809"/>
        <dbReference type="ChEBI" id="CHEBI:15361"/>
        <dbReference type="ChEBI" id="CHEBI:30031"/>
        <dbReference type="ChEBI" id="CHEBI:57429"/>
        <dbReference type="EC" id="4.1.3.30"/>
    </reaction>
</comment>